<dbReference type="Gene3D" id="1.10.10.10">
    <property type="entry name" value="Winged helix-like DNA-binding domain superfamily/Winged helix DNA-binding domain"/>
    <property type="match status" value="1"/>
</dbReference>
<dbReference type="InterPro" id="IPR036390">
    <property type="entry name" value="WH_DNA-bd_sf"/>
</dbReference>
<dbReference type="EMBL" id="FOIM01000001">
    <property type="protein sequence ID" value="SES98748.1"/>
    <property type="molecule type" value="Genomic_DNA"/>
</dbReference>
<dbReference type="Pfam" id="PF12802">
    <property type="entry name" value="MarR_2"/>
    <property type="match status" value="1"/>
</dbReference>
<keyword evidence="3" id="KW-1185">Reference proteome</keyword>
<dbReference type="InterPro" id="IPR000835">
    <property type="entry name" value="HTH_MarR-typ"/>
</dbReference>
<gene>
    <name evidence="2" type="ORF">SAMN05216313_101236</name>
</gene>
<keyword evidence="2" id="KW-0238">DNA-binding</keyword>
<dbReference type="GO" id="GO:0003700">
    <property type="term" value="F:DNA-binding transcription factor activity"/>
    <property type="evidence" value="ECO:0007669"/>
    <property type="project" value="InterPro"/>
</dbReference>
<dbReference type="Proteomes" id="UP000198508">
    <property type="component" value="Unassembled WGS sequence"/>
</dbReference>
<sequence length="178" mass="20903">MNLIWLGKYRSFFENLSLYTNVYGQAYTIQGFHGTSVPCSLAQIQVLEYILENEEENQKMSEVARRLGLSPSAFSKNVKKMMDKQLLEKYRCSNNHKDIILKASPLGRKVYQEYMNSLWKRQFEKTFAMLDQIPEEYIARFAEILKFNAEAMLRQMDELQNRPEPDEAKQAVTLVKIE</sequence>
<dbReference type="STRING" id="460384.SAMN05216313_101236"/>
<dbReference type="AlphaFoldDB" id="A0A1I0AWZ2"/>
<accession>A0A1I0AWZ2</accession>
<dbReference type="InterPro" id="IPR039422">
    <property type="entry name" value="MarR/SlyA-like"/>
</dbReference>
<dbReference type="InterPro" id="IPR036388">
    <property type="entry name" value="WH-like_DNA-bd_sf"/>
</dbReference>
<feature type="domain" description="HTH marR-type" evidence="1">
    <location>
        <begin position="32"/>
        <end position="138"/>
    </location>
</feature>
<dbReference type="GO" id="GO:0003677">
    <property type="term" value="F:DNA binding"/>
    <property type="evidence" value="ECO:0007669"/>
    <property type="project" value="UniProtKB-KW"/>
</dbReference>
<dbReference type="RefSeq" id="WP_092360489.1">
    <property type="nucleotide sequence ID" value="NZ_CABJCG010000001.1"/>
</dbReference>
<evidence type="ECO:0000313" key="2">
    <source>
        <dbReference type="EMBL" id="SES98748.1"/>
    </source>
</evidence>
<dbReference type="SUPFAM" id="SSF46785">
    <property type="entry name" value="Winged helix' DNA-binding domain"/>
    <property type="match status" value="1"/>
</dbReference>
<organism evidence="2 3">
    <name type="scientific">Enterocloster lavalensis</name>
    <dbReference type="NCBI Taxonomy" id="460384"/>
    <lineage>
        <taxon>Bacteria</taxon>
        <taxon>Bacillati</taxon>
        <taxon>Bacillota</taxon>
        <taxon>Clostridia</taxon>
        <taxon>Lachnospirales</taxon>
        <taxon>Lachnospiraceae</taxon>
        <taxon>Enterocloster</taxon>
    </lineage>
</organism>
<dbReference type="PANTHER" id="PTHR33164">
    <property type="entry name" value="TRANSCRIPTIONAL REGULATOR, MARR FAMILY"/>
    <property type="match status" value="1"/>
</dbReference>
<dbReference type="GO" id="GO:0006950">
    <property type="term" value="P:response to stress"/>
    <property type="evidence" value="ECO:0007669"/>
    <property type="project" value="TreeGrafter"/>
</dbReference>
<proteinExistence type="predicted"/>
<dbReference type="PANTHER" id="PTHR33164:SF57">
    <property type="entry name" value="MARR-FAMILY TRANSCRIPTIONAL REGULATOR"/>
    <property type="match status" value="1"/>
</dbReference>
<evidence type="ECO:0000259" key="1">
    <source>
        <dbReference type="SMART" id="SM00347"/>
    </source>
</evidence>
<name>A0A1I0AWZ2_9FIRM</name>
<reference evidence="3" key="1">
    <citation type="submission" date="2016-10" db="EMBL/GenBank/DDBJ databases">
        <authorList>
            <person name="Varghese N."/>
            <person name="Submissions S."/>
        </authorList>
    </citation>
    <scope>NUCLEOTIDE SEQUENCE [LARGE SCALE GENOMIC DNA]</scope>
    <source>
        <strain evidence="3">NLAE-zl-G277</strain>
    </source>
</reference>
<evidence type="ECO:0000313" key="3">
    <source>
        <dbReference type="Proteomes" id="UP000198508"/>
    </source>
</evidence>
<protein>
    <submittedName>
        <fullName evidence="2">DNA-binding transcriptional regulator, MarR family</fullName>
    </submittedName>
</protein>
<dbReference type="SMART" id="SM00347">
    <property type="entry name" value="HTH_MARR"/>
    <property type="match status" value="1"/>
</dbReference>
<dbReference type="GeneID" id="93278616"/>